<dbReference type="Gene3D" id="3.50.50.100">
    <property type="match status" value="1"/>
</dbReference>
<evidence type="ECO:0000256" key="4">
    <source>
        <dbReference type="ARBA" id="ARBA00023002"/>
    </source>
</evidence>
<proteinExistence type="inferred from homology"/>
<evidence type="ECO:0000256" key="3">
    <source>
        <dbReference type="ARBA" id="ARBA00022827"/>
    </source>
</evidence>
<dbReference type="Pfam" id="PF07992">
    <property type="entry name" value="Pyr_redox_2"/>
    <property type="match status" value="1"/>
</dbReference>
<gene>
    <name evidence="7" type="ORF">glysoja_043709</name>
</gene>
<dbReference type="InterPro" id="IPR023753">
    <property type="entry name" value="FAD/NAD-binding_dom"/>
</dbReference>
<evidence type="ECO:0000256" key="2">
    <source>
        <dbReference type="ARBA" id="ARBA00022630"/>
    </source>
</evidence>
<comment type="similarity">
    <text evidence="1">Belongs to the FAD-dependent oxidoreductase family.</text>
</comment>
<dbReference type="GO" id="GO:0004174">
    <property type="term" value="F:electron-transferring-flavoprotein dehydrogenase activity"/>
    <property type="evidence" value="ECO:0007669"/>
    <property type="project" value="TreeGrafter"/>
</dbReference>
<evidence type="ECO:0000256" key="5">
    <source>
        <dbReference type="SAM" id="SignalP"/>
    </source>
</evidence>
<keyword evidence="4" id="KW-0560">Oxidoreductase</keyword>
<keyword evidence="2" id="KW-0285">Flavoprotein</keyword>
<dbReference type="PANTHER" id="PTHR43735:SF3">
    <property type="entry name" value="FERROPTOSIS SUPPRESSOR PROTEIN 1"/>
    <property type="match status" value="1"/>
</dbReference>
<organism evidence="7">
    <name type="scientific">Glycine soja</name>
    <name type="common">Wild soybean</name>
    <dbReference type="NCBI Taxonomy" id="3848"/>
    <lineage>
        <taxon>Eukaryota</taxon>
        <taxon>Viridiplantae</taxon>
        <taxon>Streptophyta</taxon>
        <taxon>Embryophyta</taxon>
        <taxon>Tracheophyta</taxon>
        <taxon>Spermatophyta</taxon>
        <taxon>Magnoliopsida</taxon>
        <taxon>eudicotyledons</taxon>
        <taxon>Gunneridae</taxon>
        <taxon>Pentapetalae</taxon>
        <taxon>rosids</taxon>
        <taxon>fabids</taxon>
        <taxon>Fabales</taxon>
        <taxon>Fabaceae</taxon>
        <taxon>Papilionoideae</taxon>
        <taxon>50 kb inversion clade</taxon>
        <taxon>NPAAA clade</taxon>
        <taxon>indigoferoid/millettioid clade</taxon>
        <taxon>Phaseoleae</taxon>
        <taxon>Glycine</taxon>
        <taxon>Glycine subgen. Soja</taxon>
    </lineage>
</organism>
<evidence type="ECO:0000259" key="6">
    <source>
        <dbReference type="Pfam" id="PF07992"/>
    </source>
</evidence>
<keyword evidence="5" id="KW-0732">Signal</keyword>
<feature type="domain" description="FAD/NAD(P)-binding" evidence="6">
    <location>
        <begin position="44"/>
        <end position="154"/>
    </location>
</feature>
<accession>A0A0B2RN75</accession>
<name>A0A0B2RN75_GLYSO</name>
<dbReference type="EMBL" id="KN649529">
    <property type="protein sequence ID" value="KHN33262.1"/>
    <property type="molecule type" value="Genomic_DNA"/>
</dbReference>
<dbReference type="Proteomes" id="UP000053555">
    <property type="component" value="Unassembled WGS sequence"/>
</dbReference>
<reference evidence="7" key="1">
    <citation type="submission" date="2014-07" db="EMBL/GenBank/DDBJ databases">
        <title>Identification of a novel salt tolerance gene in wild soybean by whole-genome sequencing.</title>
        <authorList>
            <person name="Lam H.-M."/>
            <person name="Qi X."/>
            <person name="Li M.-W."/>
            <person name="Liu X."/>
            <person name="Xie M."/>
            <person name="Ni M."/>
            <person name="Xu X."/>
        </authorList>
    </citation>
    <scope>NUCLEOTIDE SEQUENCE [LARGE SCALE GENOMIC DNA]</scope>
    <source>
        <tissue evidence="7">Root</tissue>
    </source>
</reference>
<evidence type="ECO:0000313" key="7">
    <source>
        <dbReference type="EMBL" id="KHN33262.1"/>
    </source>
</evidence>
<evidence type="ECO:0000256" key="1">
    <source>
        <dbReference type="ARBA" id="ARBA00006442"/>
    </source>
</evidence>
<dbReference type="PANTHER" id="PTHR43735">
    <property type="entry name" value="APOPTOSIS-INDUCING FACTOR 1"/>
    <property type="match status" value="1"/>
</dbReference>
<dbReference type="SUPFAM" id="SSF51905">
    <property type="entry name" value="FAD/NAD(P)-binding domain"/>
    <property type="match status" value="1"/>
</dbReference>
<feature type="signal peptide" evidence="5">
    <location>
        <begin position="1"/>
        <end position="23"/>
    </location>
</feature>
<dbReference type="GO" id="GO:0050660">
    <property type="term" value="F:flavin adenine dinucleotide binding"/>
    <property type="evidence" value="ECO:0007669"/>
    <property type="project" value="TreeGrafter"/>
</dbReference>
<sequence length="159" mass="17708">MNLIWQKQNWMTVFVSLLYQLFASNVDEIGVWSLQGGPTGVELAGARLLEFVGAKAGDNTLNWLKSKNVVVKLEQSVDLNAFTDGQKIYQTSNGETIEADCHFLCIGKPLASAWLKETVLKNDLDGQRRIKVDERLRVKGWNNIFAIGDVTDIPVSACH</sequence>
<feature type="chain" id="PRO_5002094410" evidence="5">
    <location>
        <begin position="24"/>
        <end position="159"/>
    </location>
</feature>
<keyword evidence="3" id="KW-0274">FAD</keyword>
<dbReference type="GO" id="GO:0005737">
    <property type="term" value="C:cytoplasm"/>
    <property type="evidence" value="ECO:0007669"/>
    <property type="project" value="TreeGrafter"/>
</dbReference>
<dbReference type="AlphaFoldDB" id="A0A0B2RN75"/>
<protein>
    <submittedName>
        <fullName evidence="7">Apoptosis-inducing factor like A</fullName>
    </submittedName>
</protein>
<dbReference type="InterPro" id="IPR036188">
    <property type="entry name" value="FAD/NAD-bd_sf"/>
</dbReference>